<evidence type="ECO:0000313" key="3">
    <source>
        <dbReference type="Proteomes" id="UP000289886"/>
    </source>
</evidence>
<proteinExistence type="predicted"/>
<dbReference type="AlphaFoldDB" id="A0A444V7Z6"/>
<organism evidence="2 3">
    <name type="scientific">Acipenser ruthenus</name>
    <name type="common">Sterlet sturgeon</name>
    <dbReference type="NCBI Taxonomy" id="7906"/>
    <lineage>
        <taxon>Eukaryota</taxon>
        <taxon>Metazoa</taxon>
        <taxon>Chordata</taxon>
        <taxon>Craniata</taxon>
        <taxon>Vertebrata</taxon>
        <taxon>Euteleostomi</taxon>
        <taxon>Actinopterygii</taxon>
        <taxon>Chondrostei</taxon>
        <taxon>Acipenseriformes</taxon>
        <taxon>Acipenseridae</taxon>
        <taxon>Acipenser</taxon>
    </lineage>
</organism>
<protein>
    <submittedName>
        <fullName evidence="2">Uncharacterized protein</fullName>
    </submittedName>
</protein>
<feature type="coiled-coil region" evidence="1">
    <location>
        <begin position="145"/>
        <end position="199"/>
    </location>
</feature>
<gene>
    <name evidence="2" type="ORF">EOD39_15545</name>
</gene>
<feature type="coiled-coil region" evidence="1">
    <location>
        <begin position="312"/>
        <end position="339"/>
    </location>
</feature>
<keyword evidence="3" id="KW-1185">Reference proteome</keyword>
<reference evidence="2 3" key="1">
    <citation type="submission" date="2019-01" db="EMBL/GenBank/DDBJ databases">
        <title>Draft Genome and Complete Hox-Cluster Characterization of the Sterlet Sturgeon (Acipenser ruthenus).</title>
        <authorList>
            <person name="Wei Q."/>
        </authorList>
    </citation>
    <scope>NUCLEOTIDE SEQUENCE [LARGE SCALE GENOMIC DNA]</scope>
    <source>
        <strain evidence="2">WHYD16114868_AA</strain>
        <tissue evidence="2">Blood</tissue>
    </source>
</reference>
<evidence type="ECO:0000313" key="2">
    <source>
        <dbReference type="EMBL" id="RXM96559.1"/>
    </source>
</evidence>
<name>A0A444V7Z6_ACIRT</name>
<dbReference type="EMBL" id="SCEB01001571">
    <property type="protein sequence ID" value="RXM96559.1"/>
    <property type="molecule type" value="Genomic_DNA"/>
</dbReference>
<keyword evidence="1" id="KW-0175">Coiled coil</keyword>
<comment type="caution">
    <text evidence="2">The sequence shown here is derived from an EMBL/GenBank/DDBJ whole genome shotgun (WGS) entry which is preliminary data.</text>
</comment>
<accession>A0A444V7Z6</accession>
<evidence type="ECO:0000256" key="1">
    <source>
        <dbReference type="SAM" id="Coils"/>
    </source>
</evidence>
<dbReference type="Proteomes" id="UP000289886">
    <property type="component" value="Unassembled WGS sequence"/>
</dbReference>
<sequence length="552" mass="61948">MTTAGEDRCFQRELESLDEKFNSTKRECERYIATALTEVSGKEIKFTLSLPDPSELSSSDECGDREKPRFENRLLPAAKESESEPEVENGLLALTLESDQMVSGASAAQIDAGVEGLQSVRAVRTPRKETVKKNGSEKGNLTQRIVFLNEVIECQNEEIADLKRRLCKKQPRANLNESVEELERKLAEREGTIKDLGKQIGTLQTNLSYVVGCVKQGKTITTSEGALRLPSAPPCLASDDYTLTKLADLSGAHAELVAATNQAAARIKRLYPEISKCQDETVRDFLGMSPNPFVTSVILEASKHKTEQLQKIFHLTETNRKLESKLQELKNKHEVLKKSLKDKWCKETGGKQTVLLVEESAHAETTAEDRPSLRLITPDAKESQQLRRCLNALDNLYRHESKHWKAVFAEKLSKDQKLATHLLNSHICFAHKASYVSAEETLHILRQSIVSYWSNYARDSYKADLLQLVEIAQSFVRSEKEAITRLAVEHETLREDHSRQLKSETTVNEKLLRAEGACSFVESVASCLHRLCPPDRKLIAGIMTTHEVALLI</sequence>